<comment type="caution">
    <text evidence="2">The sequence shown here is derived from an EMBL/GenBank/DDBJ whole genome shotgun (WGS) entry which is preliminary data.</text>
</comment>
<evidence type="ECO:0000313" key="3">
    <source>
        <dbReference type="Proteomes" id="UP000287766"/>
    </source>
</evidence>
<keyword evidence="1" id="KW-0472">Membrane</keyword>
<dbReference type="AlphaFoldDB" id="A0A7Z6ZU43"/>
<feature type="transmembrane region" description="Helical" evidence="1">
    <location>
        <begin position="60"/>
        <end position="80"/>
    </location>
</feature>
<feature type="transmembrane region" description="Helical" evidence="1">
    <location>
        <begin position="121"/>
        <end position="141"/>
    </location>
</feature>
<keyword evidence="3" id="KW-1185">Reference proteome</keyword>
<proteinExistence type="predicted"/>
<keyword evidence="1" id="KW-0812">Transmembrane</keyword>
<sequence length="156" mass="17866">MLKPGDENYVTIDGKLKTPLSLTVLLLFFMRGYVAWIISLTFSEDRGRLLQFFYTSTEQFALALLVGLPAVFVLIMLFQLKDNVPGWVSRSASFAPLMLWCSWTVDGALLLSIVASHWPSFSVVKAALLFGWLMCLWLLLFSRHLKRFWQLIKISD</sequence>
<dbReference type="InterPro" id="IPR021318">
    <property type="entry name" value="DUF2919"/>
</dbReference>
<evidence type="ECO:0000256" key="1">
    <source>
        <dbReference type="SAM" id="Phobius"/>
    </source>
</evidence>
<name>A0A7Z6ZU43_9GAMM</name>
<dbReference type="RefSeq" id="WP_169930013.1">
    <property type="nucleotide sequence ID" value="NZ_PIPR01000001.1"/>
</dbReference>
<dbReference type="Pfam" id="PF11143">
    <property type="entry name" value="DUF2919"/>
    <property type="match status" value="1"/>
</dbReference>
<organism evidence="2 3">
    <name type="scientific">Pseudidiomarina aestuarii</name>
    <dbReference type="NCBI Taxonomy" id="624146"/>
    <lineage>
        <taxon>Bacteria</taxon>
        <taxon>Pseudomonadati</taxon>
        <taxon>Pseudomonadota</taxon>
        <taxon>Gammaproteobacteria</taxon>
        <taxon>Alteromonadales</taxon>
        <taxon>Idiomarinaceae</taxon>
        <taxon>Pseudidiomarina</taxon>
    </lineage>
</organism>
<accession>A0A7Z6ZU43</accession>
<feature type="transmembrane region" description="Helical" evidence="1">
    <location>
        <begin position="20"/>
        <end position="40"/>
    </location>
</feature>
<dbReference type="Proteomes" id="UP000287766">
    <property type="component" value="Unassembled WGS sequence"/>
</dbReference>
<reference evidence="3" key="1">
    <citation type="journal article" date="2018" name="Front. Microbiol.">
        <title>Genome-Based Analysis Reveals the Taxonomy and Diversity of the Family Idiomarinaceae.</title>
        <authorList>
            <person name="Liu Y."/>
            <person name="Lai Q."/>
            <person name="Shao Z."/>
        </authorList>
    </citation>
    <scope>NUCLEOTIDE SEQUENCE [LARGE SCALE GENOMIC DNA]</scope>
    <source>
        <strain evidence="3">KYW314</strain>
    </source>
</reference>
<dbReference type="EMBL" id="PIPR01000001">
    <property type="protein sequence ID" value="RUO41281.1"/>
    <property type="molecule type" value="Genomic_DNA"/>
</dbReference>
<evidence type="ECO:0000313" key="2">
    <source>
        <dbReference type="EMBL" id="RUO41281.1"/>
    </source>
</evidence>
<gene>
    <name evidence="2" type="ORF">CWE22_03630</name>
</gene>
<keyword evidence="1" id="KW-1133">Transmembrane helix</keyword>
<feature type="transmembrane region" description="Helical" evidence="1">
    <location>
        <begin position="92"/>
        <end position="115"/>
    </location>
</feature>
<protein>
    <submittedName>
        <fullName evidence="2">DUF2919 domain-containing protein</fullName>
    </submittedName>
</protein>